<dbReference type="RefSeq" id="WP_149851281.1">
    <property type="nucleotide sequence ID" value="NZ_VUOB01000037.1"/>
</dbReference>
<dbReference type="Pfam" id="PF13560">
    <property type="entry name" value="HTH_31"/>
    <property type="match status" value="1"/>
</dbReference>
<dbReference type="Pfam" id="PF19054">
    <property type="entry name" value="DUF5753"/>
    <property type="match status" value="1"/>
</dbReference>
<feature type="domain" description="HTH cro/C1-type" evidence="1">
    <location>
        <begin position="18"/>
        <end position="72"/>
    </location>
</feature>
<comment type="caution">
    <text evidence="2">The sequence shown here is derived from an EMBL/GenBank/DDBJ whole genome shotgun (WGS) entry which is preliminary data.</text>
</comment>
<dbReference type="InterPro" id="IPR010982">
    <property type="entry name" value="Lambda_DNA-bd_dom_sf"/>
</dbReference>
<dbReference type="Gene3D" id="1.10.260.40">
    <property type="entry name" value="lambda repressor-like DNA-binding domains"/>
    <property type="match status" value="1"/>
</dbReference>
<gene>
    <name evidence="2" type="ORF">F0L68_20735</name>
</gene>
<dbReference type="PROSITE" id="PS50943">
    <property type="entry name" value="HTH_CROC1"/>
    <property type="match status" value="1"/>
</dbReference>
<evidence type="ECO:0000313" key="3">
    <source>
        <dbReference type="Proteomes" id="UP000323454"/>
    </source>
</evidence>
<protein>
    <submittedName>
        <fullName evidence="2">Helix-turn-helix domain-containing protein</fullName>
    </submittedName>
</protein>
<sequence length="286" mass="32673">MTDKPGPTLRAQWLGQQLHELRAATGLKLKDVGEVLQRDGTTIGRFESGEYPIRQSDLVALLDFYGVSTKRKRDALLRLHDDAWRTDWWDDQFDDAVFDPRFVDYVWLEQRSTNIFAFDTTAVTGLVQTERYARAVIDAAEPTASADQIERWVQLRMARQEILSRSEPPRLHLVLDEAILRREVGDEQVLGEQLVHLRRLAARPNVELRVLPFRVGAHICPYGPFRIFQMADPYPEVGYVETLAGSLYVEPPKTAKFVAAYDGLRKAALTQQRSIELITAIVQNLE</sequence>
<evidence type="ECO:0000313" key="2">
    <source>
        <dbReference type="EMBL" id="KAA2260152.1"/>
    </source>
</evidence>
<dbReference type="GO" id="GO:0003677">
    <property type="term" value="F:DNA binding"/>
    <property type="evidence" value="ECO:0007669"/>
    <property type="project" value="InterPro"/>
</dbReference>
<name>A0A5B2XBI9_9PSEU</name>
<reference evidence="2 3" key="2">
    <citation type="submission" date="2019-09" db="EMBL/GenBank/DDBJ databases">
        <authorList>
            <person name="Jin C."/>
        </authorList>
    </citation>
    <scope>NUCLEOTIDE SEQUENCE [LARGE SCALE GENOMIC DNA]</scope>
    <source>
        <strain evidence="2 3">AN110305</strain>
    </source>
</reference>
<dbReference type="SMART" id="SM00530">
    <property type="entry name" value="HTH_XRE"/>
    <property type="match status" value="1"/>
</dbReference>
<dbReference type="InterPro" id="IPR043917">
    <property type="entry name" value="DUF5753"/>
</dbReference>
<organism evidence="2 3">
    <name type="scientific">Solihabitans fulvus</name>
    <dbReference type="NCBI Taxonomy" id="1892852"/>
    <lineage>
        <taxon>Bacteria</taxon>
        <taxon>Bacillati</taxon>
        <taxon>Actinomycetota</taxon>
        <taxon>Actinomycetes</taxon>
        <taxon>Pseudonocardiales</taxon>
        <taxon>Pseudonocardiaceae</taxon>
        <taxon>Solihabitans</taxon>
    </lineage>
</organism>
<dbReference type="OrthoDB" id="4285266at2"/>
<evidence type="ECO:0000259" key="1">
    <source>
        <dbReference type="PROSITE" id="PS50943"/>
    </source>
</evidence>
<dbReference type="Proteomes" id="UP000323454">
    <property type="component" value="Unassembled WGS sequence"/>
</dbReference>
<dbReference type="SUPFAM" id="SSF47413">
    <property type="entry name" value="lambda repressor-like DNA-binding domains"/>
    <property type="match status" value="1"/>
</dbReference>
<dbReference type="EMBL" id="VUOB01000037">
    <property type="protein sequence ID" value="KAA2260152.1"/>
    <property type="molecule type" value="Genomic_DNA"/>
</dbReference>
<reference evidence="2 3" key="1">
    <citation type="submission" date="2019-09" db="EMBL/GenBank/DDBJ databases">
        <title>Goodfellowia gen. nov., a new genus of the Pseudonocardineae related to Actinoalloteichus, containing Goodfellowia coeruleoviolacea gen. nov., comb. nov. gen. nov., comb. nov.</title>
        <authorList>
            <person name="Labeda D."/>
        </authorList>
    </citation>
    <scope>NUCLEOTIDE SEQUENCE [LARGE SCALE GENOMIC DNA]</scope>
    <source>
        <strain evidence="2 3">AN110305</strain>
    </source>
</reference>
<dbReference type="CDD" id="cd00093">
    <property type="entry name" value="HTH_XRE"/>
    <property type="match status" value="1"/>
</dbReference>
<accession>A0A5B2XBI9</accession>
<dbReference type="AlphaFoldDB" id="A0A5B2XBI9"/>
<keyword evidence="3" id="KW-1185">Reference proteome</keyword>
<proteinExistence type="predicted"/>
<dbReference type="InterPro" id="IPR001387">
    <property type="entry name" value="Cro/C1-type_HTH"/>
</dbReference>